<evidence type="ECO:0000313" key="1">
    <source>
        <dbReference type="EMBL" id="CAB4023188.1"/>
    </source>
</evidence>
<sequence length="113" mass="12249">MAHKSTIKPLSSSFMQFKYENTLEDIYPKTELIKIPKGTKPAAAANVSLCGVASHPNQPGAHAEKNDSEDHMKAVKVPFGGDQIMRVLFARAKICTEDAILQKIGSTTAVHLS</sequence>
<name>A0A6S7KS12_PARCT</name>
<organism evidence="1 2">
    <name type="scientific">Paramuricea clavata</name>
    <name type="common">Red gorgonian</name>
    <name type="synonym">Violescent sea-whip</name>
    <dbReference type="NCBI Taxonomy" id="317549"/>
    <lineage>
        <taxon>Eukaryota</taxon>
        <taxon>Metazoa</taxon>
        <taxon>Cnidaria</taxon>
        <taxon>Anthozoa</taxon>
        <taxon>Octocorallia</taxon>
        <taxon>Malacalcyonacea</taxon>
        <taxon>Plexauridae</taxon>
        <taxon>Paramuricea</taxon>
    </lineage>
</organism>
<keyword evidence="2" id="KW-1185">Reference proteome</keyword>
<dbReference type="Proteomes" id="UP001152795">
    <property type="component" value="Unassembled WGS sequence"/>
</dbReference>
<evidence type="ECO:0000313" key="2">
    <source>
        <dbReference type="Proteomes" id="UP001152795"/>
    </source>
</evidence>
<accession>A0A6S7KS12</accession>
<dbReference type="AlphaFoldDB" id="A0A6S7KS12"/>
<gene>
    <name evidence="1" type="ORF">PACLA_8A044098</name>
</gene>
<proteinExistence type="predicted"/>
<protein>
    <submittedName>
        <fullName evidence="1">Uncharacterized protein</fullName>
    </submittedName>
</protein>
<reference evidence="1" key="1">
    <citation type="submission" date="2020-04" db="EMBL/GenBank/DDBJ databases">
        <authorList>
            <person name="Alioto T."/>
            <person name="Alioto T."/>
            <person name="Gomez Garrido J."/>
        </authorList>
    </citation>
    <scope>NUCLEOTIDE SEQUENCE</scope>
    <source>
        <strain evidence="1">A484AB</strain>
    </source>
</reference>
<comment type="caution">
    <text evidence="1">The sequence shown here is derived from an EMBL/GenBank/DDBJ whole genome shotgun (WGS) entry which is preliminary data.</text>
</comment>
<dbReference type="EMBL" id="CACRXK020012361">
    <property type="protein sequence ID" value="CAB4023188.1"/>
    <property type="molecule type" value="Genomic_DNA"/>
</dbReference>